<evidence type="ECO:0000313" key="2">
    <source>
        <dbReference type="EMBL" id="KAJ5102429.1"/>
    </source>
</evidence>
<dbReference type="RefSeq" id="XP_056513260.1">
    <property type="nucleotide sequence ID" value="XM_056655233.1"/>
</dbReference>
<dbReference type="SUPFAM" id="SSF53335">
    <property type="entry name" value="S-adenosyl-L-methionine-dependent methyltransferases"/>
    <property type="match status" value="1"/>
</dbReference>
<comment type="caution">
    <text evidence="2">The sequence shown here is derived from an EMBL/GenBank/DDBJ whole genome shotgun (WGS) entry which is preliminary data.</text>
</comment>
<dbReference type="Gene3D" id="3.40.50.150">
    <property type="entry name" value="Vaccinia Virus protein VP39"/>
    <property type="match status" value="1"/>
</dbReference>
<proteinExistence type="predicted"/>
<evidence type="ECO:0000313" key="3">
    <source>
        <dbReference type="Proteomes" id="UP001141434"/>
    </source>
</evidence>
<dbReference type="PANTHER" id="PTHR43591">
    <property type="entry name" value="METHYLTRANSFERASE"/>
    <property type="match status" value="1"/>
</dbReference>
<dbReference type="Proteomes" id="UP001141434">
    <property type="component" value="Unassembled WGS sequence"/>
</dbReference>
<sequence length="346" mass="39535">MADQPIAVDPDLYAADSTYNPDDWQSETTSIGSSIYRGLMDNGRRYQSLRNKEYILPSDEQMFETYEAGHLVDLIMDSHRDNPLFRSPVGDDPQHILDIGTGKGTWAIDVADMFPGATVRGVDLFPPPVTWMPPNCVIEVDDVLQEWTWREPFDLIHMRNMIGAFDFKEWDRLYRECYDKLRPGGWIEQLEVGPFVRSDDGSLPPDSALASWATIVQQCGERAGRPCDIVNSLPTSIRKAGFVDVHEKTYKWPIGPWPKDQKYKEAGTVNIQHWLSGMEGWCMWLLTKYGSPEPWTKDEVHVYVANLRKDLKNPHYHPYHKARRVWARKPMPGEVVGGPSPSSIIS</sequence>
<accession>A0A9W9FLH8</accession>
<protein>
    <recommendedName>
        <fullName evidence="4">S-adenosyl-L-methionine-dependent methyltransferase</fullName>
    </recommendedName>
</protein>
<dbReference type="InterPro" id="IPR029063">
    <property type="entry name" value="SAM-dependent_MTases_sf"/>
</dbReference>
<reference evidence="2" key="2">
    <citation type="journal article" date="2023" name="IMA Fungus">
        <title>Comparative genomic study of the Penicillium genus elucidates a diverse pangenome and 15 lateral gene transfer events.</title>
        <authorList>
            <person name="Petersen C."/>
            <person name="Sorensen T."/>
            <person name="Nielsen M.R."/>
            <person name="Sondergaard T.E."/>
            <person name="Sorensen J.L."/>
            <person name="Fitzpatrick D.A."/>
            <person name="Frisvad J.C."/>
            <person name="Nielsen K.L."/>
        </authorList>
    </citation>
    <scope>NUCLEOTIDE SEQUENCE</scope>
    <source>
        <strain evidence="2">IBT 34128</strain>
    </source>
</reference>
<dbReference type="OrthoDB" id="529367at2759"/>
<feature type="region of interest" description="Disordered" evidence="1">
    <location>
        <begin position="1"/>
        <end position="27"/>
    </location>
</feature>
<organism evidence="2 3">
    <name type="scientific">Penicillium alfredii</name>
    <dbReference type="NCBI Taxonomy" id="1506179"/>
    <lineage>
        <taxon>Eukaryota</taxon>
        <taxon>Fungi</taxon>
        <taxon>Dikarya</taxon>
        <taxon>Ascomycota</taxon>
        <taxon>Pezizomycotina</taxon>
        <taxon>Eurotiomycetes</taxon>
        <taxon>Eurotiomycetidae</taxon>
        <taxon>Eurotiales</taxon>
        <taxon>Aspergillaceae</taxon>
        <taxon>Penicillium</taxon>
    </lineage>
</organism>
<dbReference type="GeneID" id="81394401"/>
<reference evidence="2" key="1">
    <citation type="submission" date="2022-11" db="EMBL/GenBank/DDBJ databases">
        <authorList>
            <person name="Petersen C."/>
        </authorList>
    </citation>
    <scope>NUCLEOTIDE SEQUENCE</scope>
    <source>
        <strain evidence="2">IBT 34128</strain>
    </source>
</reference>
<name>A0A9W9FLH8_9EURO</name>
<dbReference type="GO" id="GO:0008168">
    <property type="term" value="F:methyltransferase activity"/>
    <property type="evidence" value="ECO:0007669"/>
    <property type="project" value="TreeGrafter"/>
</dbReference>
<keyword evidence="3" id="KW-1185">Reference proteome</keyword>
<gene>
    <name evidence="2" type="ORF">NUU61_004651</name>
</gene>
<dbReference type="CDD" id="cd02440">
    <property type="entry name" value="AdoMet_MTases"/>
    <property type="match status" value="1"/>
</dbReference>
<dbReference type="PANTHER" id="PTHR43591:SF10">
    <property type="entry name" value="ABC TRANSMEMBRANE TYPE-1 DOMAIN-CONTAINING PROTEIN-RELATED"/>
    <property type="match status" value="1"/>
</dbReference>
<evidence type="ECO:0008006" key="4">
    <source>
        <dbReference type="Google" id="ProtNLM"/>
    </source>
</evidence>
<dbReference type="Pfam" id="PF13489">
    <property type="entry name" value="Methyltransf_23"/>
    <property type="match status" value="1"/>
</dbReference>
<dbReference type="AlphaFoldDB" id="A0A9W9FLH8"/>
<dbReference type="EMBL" id="JAPMSZ010000005">
    <property type="protein sequence ID" value="KAJ5102429.1"/>
    <property type="molecule type" value="Genomic_DNA"/>
</dbReference>
<evidence type="ECO:0000256" key="1">
    <source>
        <dbReference type="SAM" id="MobiDB-lite"/>
    </source>
</evidence>